<evidence type="ECO:0000313" key="2">
    <source>
        <dbReference type="EMBL" id="JAH17649.1"/>
    </source>
</evidence>
<proteinExistence type="predicted"/>
<name>A0A0E9QLF8_ANGAN</name>
<feature type="region of interest" description="Disordered" evidence="1">
    <location>
        <begin position="1"/>
        <end position="20"/>
    </location>
</feature>
<accession>A0A0E9QLF8</accession>
<reference evidence="2" key="1">
    <citation type="submission" date="2014-11" db="EMBL/GenBank/DDBJ databases">
        <authorList>
            <person name="Amaro Gonzalez C."/>
        </authorList>
    </citation>
    <scope>NUCLEOTIDE SEQUENCE</scope>
</reference>
<evidence type="ECO:0000256" key="1">
    <source>
        <dbReference type="SAM" id="MobiDB-lite"/>
    </source>
</evidence>
<organism evidence="2">
    <name type="scientific">Anguilla anguilla</name>
    <name type="common">European freshwater eel</name>
    <name type="synonym">Muraena anguilla</name>
    <dbReference type="NCBI Taxonomy" id="7936"/>
    <lineage>
        <taxon>Eukaryota</taxon>
        <taxon>Metazoa</taxon>
        <taxon>Chordata</taxon>
        <taxon>Craniata</taxon>
        <taxon>Vertebrata</taxon>
        <taxon>Euteleostomi</taxon>
        <taxon>Actinopterygii</taxon>
        <taxon>Neopterygii</taxon>
        <taxon>Teleostei</taxon>
        <taxon>Anguilliformes</taxon>
        <taxon>Anguillidae</taxon>
        <taxon>Anguilla</taxon>
    </lineage>
</organism>
<dbReference type="EMBL" id="GBXM01090928">
    <property type="protein sequence ID" value="JAH17649.1"/>
    <property type="molecule type" value="Transcribed_RNA"/>
</dbReference>
<dbReference type="AlphaFoldDB" id="A0A0E9QLF8"/>
<reference evidence="2" key="2">
    <citation type="journal article" date="2015" name="Fish Shellfish Immunol.">
        <title>Early steps in the European eel (Anguilla anguilla)-Vibrio vulnificus interaction in the gills: Role of the RtxA13 toxin.</title>
        <authorList>
            <person name="Callol A."/>
            <person name="Pajuelo D."/>
            <person name="Ebbesson L."/>
            <person name="Teles M."/>
            <person name="MacKenzie S."/>
            <person name="Amaro C."/>
        </authorList>
    </citation>
    <scope>NUCLEOTIDE SEQUENCE</scope>
</reference>
<sequence>MQLWPGHQSGMSLGGGRNGNGGWFSLRLVRRVGCRVLSGGNGDVSRGGDHAG</sequence>
<protein>
    <submittedName>
        <fullName evidence="2">Uncharacterized protein</fullName>
    </submittedName>
</protein>